<gene>
    <name evidence="1" type="ORF">Pfra01_000206100</name>
</gene>
<dbReference type="CDD" id="cd09272">
    <property type="entry name" value="RNase_HI_RT_Ty1"/>
    <property type="match status" value="1"/>
</dbReference>
<evidence type="ECO:0000313" key="2">
    <source>
        <dbReference type="Proteomes" id="UP001165121"/>
    </source>
</evidence>
<name>A0A9W6TTV9_9STRA</name>
<dbReference type="PANTHER" id="PTHR11439">
    <property type="entry name" value="GAG-POL-RELATED RETROTRANSPOSON"/>
    <property type="match status" value="1"/>
</dbReference>
<proteinExistence type="predicted"/>
<dbReference type="PANTHER" id="PTHR11439:SF440">
    <property type="entry name" value="INTEGRASE CATALYTIC DOMAIN-CONTAINING PROTEIN"/>
    <property type="match status" value="1"/>
</dbReference>
<dbReference type="AlphaFoldDB" id="A0A9W6TTV9"/>
<sequence length="141" mass="15719">MTRGIRFRCDLTNRTSIQAYADANWGGDKQTRRSTSGVLCLLCGGPVVYKSKRQNTVALSPAEAEYVALALATQEVLWLRYLPVEMGFKAEATTLQLDNKSAIAMATNHSYTPRAKHIDLRAHFVRDDIEAGRIKLKHVPT</sequence>
<dbReference type="Proteomes" id="UP001165121">
    <property type="component" value="Unassembled WGS sequence"/>
</dbReference>
<dbReference type="OrthoDB" id="149341at2759"/>
<protein>
    <submittedName>
        <fullName evidence="1">Unnamed protein product</fullName>
    </submittedName>
</protein>
<keyword evidence="2" id="KW-1185">Reference proteome</keyword>
<dbReference type="EMBL" id="BSXT01000165">
    <property type="protein sequence ID" value="GMF19536.1"/>
    <property type="molecule type" value="Genomic_DNA"/>
</dbReference>
<accession>A0A9W6TTV9</accession>
<comment type="caution">
    <text evidence="1">The sequence shown here is derived from an EMBL/GenBank/DDBJ whole genome shotgun (WGS) entry which is preliminary data.</text>
</comment>
<organism evidence="1 2">
    <name type="scientific">Phytophthora fragariaefolia</name>
    <dbReference type="NCBI Taxonomy" id="1490495"/>
    <lineage>
        <taxon>Eukaryota</taxon>
        <taxon>Sar</taxon>
        <taxon>Stramenopiles</taxon>
        <taxon>Oomycota</taxon>
        <taxon>Peronosporomycetes</taxon>
        <taxon>Peronosporales</taxon>
        <taxon>Peronosporaceae</taxon>
        <taxon>Phytophthora</taxon>
    </lineage>
</organism>
<evidence type="ECO:0000313" key="1">
    <source>
        <dbReference type="EMBL" id="GMF19536.1"/>
    </source>
</evidence>
<reference evidence="1" key="1">
    <citation type="submission" date="2023-04" db="EMBL/GenBank/DDBJ databases">
        <title>Phytophthora fragariaefolia NBRC 109709.</title>
        <authorList>
            <person name="Ichikawa N."/>
            <person name="Sato H."/>
            <person name="Tonouchi N."/>
        </authorList>
    </citation>
    <scope>NUCLEOTIDE SEQUENCE</scope>
    <source>
        <strain evidence="1">NBRC 109709</strain>
    </source>
</reference>